<organism evidence="6 7">
    <name type="scientific">Mobilicoccus caccae</name>
    <dbReference type="NCBI Taxonomy" id="1859295"/>
    <lineage>
        <taxon>Bacteria</taxon>
        <taxon>Bacillati</taxon>
        <taxon>Actinomycetota</taxon>
        <taxon>Actinomycetes</taxon>
        <taxon>Micrococcales</taxon>
        <taxon>Dermatophilaceae</taxon>
        <taxon>Mobilicoccus</taxon>
    </lineage>
</organism>
<sequence length="494" mass="51804">MDFNATIISHAGWRARLEGAVSGVERVEADEVGRTDLCELGATVGAGRARQDLPADIHDALVTMHDRFHEVAAQVARDVTAGRTDDARASLRIDGEFSRTSSALVRMLSALTAGDQALARAVEIDRPAEPRVVEPHDNPYRKGALVMLGFAVCLAAVGLICGFVLSGPWIVAFSLVMAVVLPTALFILIKNLLILPIVAPVRDIADRLHLGELPKGGVTWTARARIDEHMDRLEYRQALMTHLVASNAANVAAVADSLAAEIADVSRAAESATSATSEISDSVTSISQAVDELSAAIREISRAVENSSTLSGSVRSSMSTTARDVGQLEDAATSVSQVVELIDAIASQTNMLALNATIESARAGELGKGFAVVAGEVKDLAGETGSATRDIGERIGHIRGLSASMMTSFSSLDSDINSLDEQQSMMAAMATQQAGTVATISARASESSGALRDVTTRIGGVSSTMAGTRQLAAVSQDTARQLSGLAEEMDQLLR</sequence>
<evidence type="ECO:0000313" key="7">
    <source>
        <dbReference type="Proteomes" id="UP001157126"/>
    </source>
</evidence>
<dbReference type="Proteomes" id="UP001157126">
    <property type="component" value="Unassembled WGS sequence"/>
</dbReference>
<comment type="caution">
    <text evidence="6">The sequence shown here is derived from an EMBL/GenBank/DDBJ whole genome shotgun (WGS) entry which is preliminary data.</text>
</comment>
<evidence type="ECO:0000313" key="6">
    <source>
        <dbReference type="EMBL" id="GMA38778.1"/>
    </source>
</evidence>
<dbReference type="InterPro" id="IPR004089">
    <property type="entry name" value="MCPsignal_dom"/>
</dbReference>
<feature type="transmembrane region" description="Helical" evidence="4">
    <location>
        <begin position="144"/>
        <end position="165"/>
    </location>
</feature>
<dbReference type="Gene3D" id="1.20.120.30">
    <property type="entry name" value="Aspartate receptor, ligand-binding domain"/>
    <property type="match status" value="1"/>
</dbReference>
<protein>
    <recommendedName>
        <fullName evidence="5">Methyl-accepting transducer domain-containing protein</fullName>
    </recommendedName>
</protein>
<dbReference type="PRINTS" id="PR00260">
    <property type="entry name" value="CHEMTRNSDUCR"/>
</dbReference>
<dbReference type="PROSITE" id="PS50111">
    <property type="entry name" value="CHEMOTAXIS_TRANSDUC_2"/>
    <property type="match status" value="1"/>
</dbReference>
<keyword evidence="4" id="KW-0812">Transmembrane</keyword>
<dbReference type="PANTHER" id="PTHR32089">
    <property type="entry name" value="METHYL-ACCEPTING CHEMOTAXIS PROTEIN MCPB"/>
    <property type="match status" value="1"/>
</dbReference>
<name>A0ABQ6IQ13_9MICO</name>
<dbReference type="EMBL" id="BSUO01000001">
    <property type="protein sequence ID" value="GMA38778.1"/>
    <property type="molecule type" value="Genomic_DNA"/>
</dbReference>
<evidence type="ECO:0000256" key="1">
    <source>
        <dbReference type="ARBA" id="ARBA00023224"/>
    </source>
</evidence>
<dbReference type="InterPro" id="IPR004090">
    <property type="entry name" value="Chemotax_Me-accpt_rcpt"/>
</dbReference>
<evidence type="ECO:0000256" key="2">
    <source>
        <dbReference type="ARBA" id="ARBA00029447"/>
    </source>
</evidence>
<feature type="transmembrane region" description="Helical" evidence="4">
    <location>
        <begin position="171"/>
        <end position="189"/>
    </location>
</feature>
<dbReference type="RefSeq" id="WP_284302819.1">
    <property type="nucleotide sequence ID" value="NZ_BSUO01000001.1"/>
</dbReference>
<evidence type="ECO:0000259" key="5">
    <source>
        <dbReference type="PROSITE" id="PS50111"/>
    </source>
</evidence>
<feature type="domain" description="Methyl-accepting transducer" evidence="5">
    <location>
        <begin position="247"/>
        <end position="486"/>
    </location>
</feature>
<evidence type="ECO:0000256" key="3">
    <source>
        <dbReference type="PROSITE-ProRule" id="PRU00284"/>
    </source>
</evidence>
<keyword evidence="7" id="KW-1185">Reference proteome</keyword>
<accession>A0ABQ6IQ13</accession>
<keyword evidence="4" id="KW-0472">Membrane</keyword>
<proteinExistence type="inferred from homology"/>
<dbReference type="SMART" id="SM00283">
    <property type="entry name" value="MA"/>
    <property type="match status" value="1"/>
</dbReference>
<evidence type="ECO:0000256" key="4">
    <source>
        <dbReference type="SAM" id="Phobius"/>
    </source>
</evidence>
<dbReference type="Pfam" id="PF00015">
    <property type="entry name" value="MCPsignal"/>
    <property type="match status" value="1"/>
</dbReference>
<comment type="similarity">
    <text evidence="2">Belongs to the methyl-accepting chemotaxis (MCP) protein family.</text>
</comment>
<gene>
    <name evidence="6" type="ORF">GCM10025883_08230</name>
</gene>
<reference evidence="7" key="1">
    <citation type="journal article" date="2019" name="Int. J. Syst. Evol. Microbiol.">
        <title>The Global Catalogue of Microorganisms (GCM) 10K type strain sequencing project: providing services to taxonomists for standard genome sequencing and annotation.</title>
        <authorList>
            <consortium name="The Broad Institute Genomics Platform"/>
            <consortium name="The Broad Institute Genome Sequencing Center for Infectious Disease"/>
            <person name="Wu L."/>
            <person name="Ma J."/>
        </authorList>
    </citation>
    <scope>NUCLEOTIDE SEQUENCE [LARGE SCALE GENOMIC DNA]</scope>
    <source>
        <strain evidence="7">NBRC 113072</strain>
    </source>
</reference>
<dbReference type="Gene3D" id="1.10.287.950">
    <property type="entry name" value="Methyl-accepting chemotaxis protein"/>
    <property type="match status" value="1"/>
</dbReference>
<dbReference type="SUPFAM" id="SSF58104">
    <property type="entry name" value="Methyl-accepting chemotaxis protein (MCP) signaling domain"/>
    <property type="match status" value="1"/>
</dbReference>
<dbReference type="PANTHER" id="PTHR32089:SF112">
    <property type="entry name" value="LYSOZYME-LIKE PROTEIN-RELATED"/>
    <property type="match status" value="1"/>
</dbReference>
<keyword evidence="4" id="KW-1133">Transmembrane helix</keyword>
<keyword evidence="1 3" id="KW-0807">Transducer</keyword>